<dbReference type="InterPro" id="IPR013249">
    <property type="entry name" value="RNA_pol_sigma70_r4_t2"/>
</dbReference>
<dbReference type="SUPFAM" id="SSF88946">
    <property type="entry name" value="Sigma2 domain of RNA polymerase sigma factors"/>
    <property type="match status" value="1"/>
</dbReference>
<sequence>MSKQTMEISDAFVSPEERVRLLRYCSNVAKNGDVAEDLVQETLLEAWRHRHALRDVERREAWLFGIARNVCLRWQRSRGRDTAHLLQQHSRQDILLPSLEDVLAEDFDVAVELERKELLVLLDRALALLPPETRTALVQRYVEESPIAEIAAKLGTNTGAVAMRIQRGKVIMRRVLTNEMGQEIADYAADAGERWETTPLWCNICGDRHLLALYNPHEGKFLLKCPLCSPDVVSNRNHLAALKGMKGYRRLYARLTTWCNDYYRTGLRDGSIACIACGQTVPVSILTPEQFPRWLREQDEMRAWIHSPHERAVTVLCESCKASCITSLEPLALETVQSQQFLRAHPRVRTLPRQYLEIDGRAAILSRFASVTDSAVLDIISDEETFAILHIAGGAL</sequence>
<dbReference type="GO" id="GO:0003677">
    <property type="term" value="F:DNA binding"/>
    <property type="evidence" value="ECO:0007669"/>
    <property type="project" value="UniProtKB-KW"/>
</dbReference>
<dbReference type="Gene3D" id="1.10.1740.10">
    <property type="match status" value="1"/>
</dbReference>
<dbReference type="InterPro" id="IPR039425">
    <property type="entry name" value="RNA_pol_sigma-70-like"/>
</dbReference>
<gene>
    <name evidence="9" type="ORF">KSF_110620</name>
</gene>
<dbReference type="Gene3D" id="1.10.10.10">
    <property type="entry name" value="Winged helix-like DNA-binding domain superfamily/Winged helix DNA-binding domain"/>
    <property type="match status" value="1"/>
</dbReference>
<dbReference type="PANTHER" id="PTHR43133">
    <property type="entry name" value="RNA POLYMERASE ECF-TYPE SIGMA FACTO"/>
    <property type="match status" value="1"/>
</dbReference>
<dbReference type="InterPro" id="IPR007627">
    <property type="entry name" value="RNA_pol_sigma70_r2"/>
</dbReference>
<dbReference type="InterPro" id="IPR013325">
    <property type="entry name" value="RNA_pol_sigma_r2"/>
</dbReference>
<dbReference type="GO" id="GO:0006352">
    <property type="term" value="P:DNA-templated transcription initiation"/>
    <property type="evidence" value="ECO:0007669"/>
    <property type="project" value="InterPro"/>
</dbReference>
<evidence type="ECO:0000313" key="10">
    <source>
        <dbReference type="Proteomes" id="UP000597444"/>
    </source>
</evidence>
<evidence type="ECO:0000256" key="6">
    <source>
        <dbReference type="RuleBase" id="RU000716"/>
    </source>
</evidence>
<dbReference type="RefSeq" id="WP_220211588.1">
    <property type="nucleotide sequence ID" value="NZ_BNJK01000004.1"/>
</dbReference>
<dbReference type="AlphaFoldDB" id="A0A8J3IZV3"/>
<feature type="domain" description="RNA polymerase sigma-70 region 2" evidence="7">
    <location>
        <begin position="20"/>
        <end position="80"/>
    </location>
</feature>
<evidence type="ECO:0000256" key="4">
    <source>
        <dbReference type="ARBA" id="ARBA00023125"/>
    </source>
</evidence>
<reference evidence="9" key="1">
    <citation type="submission" date="2020-10" db="EMBL/GenBank/DDBJ databases">
        <title>Taxonomic study of unclassified bacteria belonging to the class Ktedonobacteria.</title>
        <authorList>
            <person name="Yabe S."/>
            <person name="Wang C.M."/>
            <person name="Zheng Y."/>
            <person name="Sakai Y."/>
            <person name="Cavaletti L."/>
            <person name="Monciardini P."/>
            <person name="Donadio S."/>
        </authorList>
    </citation>
    <scope>NUCLEOTIDE SEQUENCE</scope>
    <source>
        <strain evidence="9">ID150040</strain>
    </source>
</reference>
<dbReference type="SUPFAM" id="SSF88659">
    <property type="entry name" value="Sigma3 and sigma4 domains of RNA polymerase sigma factors"/>
    <property type="match status" value="1"/>
</dbReference>
<dbReference type="Pfam" id="PF04542">
    <property type="entry name" value="Sigma70_r2"/>
    <property type="match status" value="1"/>
</dbReference>
<evidence type="ECO:0000259" key="7">
    <source>
        <dbReference type="Pfam" id="PF04542"/>
    </source>
</evidence>
<dbReference type="Pfam" id="PF08281">
    <property type="entry name" value="Sigma70_r4_2"/>
    <property type="match status" value="1"/>
</dbReference>
<dbReference type="NCBIfam" id="TIGR02937">
    <property type="entry name" value="sigma70-ECF"/>
    <property type="match status" value="1"/>
</dbReference>
<proteinExistence type="inferred from homology"/>
<comment type="similarity">
    <text evidence="1 6">Belongs to the sigma-70 factor family. ECF subfamily.</text>
</comment>
<keyword evidence="2 6" id="KW-0805">Transcription regulation</keyword>
<evidence type="ECO:0000256" key="1">
    <source>
        <dbReference type="ARBA" id="ARBA00010641"/>
    </source>
</evidence>
<name>A0A8J3IZV3_9CHLR</name>
<dbReference type="InterPro" id="IPR036388">
    <property type="entry name" value="WH-like_DNA-bd_sf"/>
</dbReference>
<evidence type="ECO:0000256" key="5">
    <source>
        <dbReference type="ARBA" id="ARBA00023163"/>
    </source>
</evidence>
<evidence type="ECO:0000313" key="9">
    <source>
        <dbReference type="EMBL" id="GHP01015.1"/>
    </source>
</evidence>
<dbReference type="InterPro" id="IPR000838">
    <property type="entry name" value="RNA_pol_sigma70_ECF_CS"/>
</dbReference>
<accession>A0A8J3IZV3</accession>
<evidence type="ECO:0000256" key="3">
    <source>
        <dbReference type="ARBA" id="ARBA00023082"/>
    </source>
</evidence>
<keyword evidence="10" id="KW-1185">Reference proteome</keyword>
<comment type="caution">
    <text evidence="9">The sequence shown here is derived from an EMBL/GenBank/DDBJ whole genome shotgun (WGS) entry which is preliminary data.</text>
</comment>
<keyword evidence="4 6" id="KW-0238">DNA-binding</keyword>
<dbReference type="PROSITE" id="PS01063">
    <property type="entry name" value="SIGMA70_ECF"/>
    <property type="match status" value="1"/>
</dbReference>
<dbReference type="GO" id="GO:0016987">
    <property type="term" value="F:sigma factor activity"/>
    <property type="evidence" value="ECO:0007669"/>
    <property type="project" value="UniProtKB-KW"/>
</dbReference>
<dbReference type="PANTHER" id="PTHR43133:SF8">
    <property type="entry name" value="RNA POLYMERASE SIGMA FACTOR HI_1459-RELATED"/>
    <property type="match status" value="1"/>
</dbReference>
<dbReference type="GO" id="GO:0006950">
    <property type="term" value="P:response to stress"/>
    <property type="evidence" value="ECO:0007669"/>
    <property type="project" value="UniProtKB-ARBA"/>
</dbReference>
<evidence type="ECO:0000259" key="8">
    <source>
        <dbReference type="Pfam" id="PF08281"/>
    </source>
</evidence>
<keyword evidence="5 6" id="KW-0804">Transcription</keyword>
<dbReference type="EMBL" id="BNJK01000004">
    <property type="protein sequence ID" value="GHP01015.1"/>
    <property type="molecule type" value="Genomic_DNA"/>
</dbReference>
<dbReference type="Proteomes" id="UP000597444">
    <property type="component" value="Unassembled WGS sequence"/>
</dbReference>
<feature type="domain" description="RNA polymerase sigma factor 70 region 4 type 2" evidence="8">
    <location>
        <begin position="121"/>
        <end position="169"/>
    </location>
</feature>
<dbReference type="InterPro" id="IPR014284">
    <property type="entry name" value="RNA_pol_sigma-70_dom"/>
</dbReference>
<organism evidence="9 10">
    <name type="scientific">Reticulibacter mediterranei</name>
    <dbReference type="NCBI Taxonomy" id="2778369"/>
    <lineage>
        <taxon>Bacteria</taxon>
        <taxon>Bacillati</taxon>
        <taxon>Chloroflexota</taxon>
        <taxon>Ktedonobacteria</taxon>
        <taxon>Ktedonobacterales</taxon>
        <taxon>Reticulibacteraceae</taxon>
        <taxon>Reticulibacter</taxon>
    </lineage>
</organism>
<evidence type="ECO:0000256" key="2">
    <source>
        <dbReference type="ARBA" id="ARBA00023015"/>
    </source>
</evidence>
<protein>
    <recommendedName>
        <fullName evidence="6">RNA polymerase sigma factor</fullName>
    </recommendedName>
</protein>
<keyword evidence="3 6" id="KW-0731">Sigma factor</keyword>
<dbReference type="InterPro" id="IPR013324">
    <property type="entry name" value="RNA_pol_sigma_r3/r4-like"/>
</dbReference>